<evidence type="ECO:0000313" key="4">
    <source>
        <dbReference type="Proteomes" id="UP000595140"/>
    </source>
</evidence>
<feature type="region of interest" description="Disordered" evidence="1">
    <location>
        <begin position="412"/>
        <end position="434"/>
    </location>
</feature>
<dbReference type="InterPro" id="IPR019448">
    <property type="entry name" value="NT-C2"/>
</dbReference>
<dbReference type="InterPro" id="IPR048972">
    <property type="entry name" value="PMI1_PMIR1-2_C"/>
</dbReference>
<organism evidence="3 4">
    <name type="scientific">Cuscuta campestris</name>
    <dbReference type="NCBI Taxonomy" id="132261"/>
    <lineage>
        <taxon>Eukaryota</taxon>
        <taxon>Viridiplantae</taxon>
        <taxon>Streptophyta</taxon>
        <taxon>Embryophyta</taxon>
        <taxon>Tracheophyta</taxon>
        <taxon>Spermatophyta</taxon>
        <taxon>Magnoliopsida</taxon>
        <taxon>eudicotyledons</taxon>
        <taxon>Gunneridae</taxon>
        <taxon>Pentapetalae</taxon>
        <taxon>asterids</taxon>
        <taxon>lamiids</taxon>
        <taxon>Solanales</taxon>
        <taxon>Convolvulaceae</taxon>
        <taxon>Cuscuteae</taxon>
        <taxon>Cuscuta</taxon>
        <taxon>Cuscuta subgen. Grammica</taxon>
        <taxon>Cuscuta sect. Cleistogrammica</taxon>
    </lineage>
</organism>
<dbReference type="EMBL" id="OOIL02001013">
    <property type="protein sequence ID" value="VFQ71451.1"/>
    <property type="molecule type" value="Genomic_DNA"/>
</dbReference>
<evidence type="ECO:0000313" key="3">
    <source>
        <dbReference type="EMBL" id="VFQ71451.1"/>
    </source>
</evidence>
<protein>
    <recommendedName>
        <fullName evidence="2">C2 NT-type domain-containing protein</fullName>
    </recommendedName>
</protein>
<keyword evidence="4" id="KW-1185">Reference proteome</keyword>
<dbReference type="PROSITE" id="PS51840">
    <property type="entry name" value="C2_NT"/>
    <property type="match status" value="1"/>
</dbReference>
<feature type="compositionally biased region" description="Acidic residues" evidence="1">
    <location>
        <begin position="418"/>
        <end position="431"/>
    </location>
</feature>
<dbReference type="AlphaFoldDB" id="A0A484L547"/>
<evidence type="ECO:0000256" key="1">
    <source>
        <dbReference type="SAM" id="MobiDB-lite"/>
    </source>
</evidence>
<dbReference type="PANTHER" id="PTHR33414">
    <property type="entry name" value="PROTEIN PLASTID MOVEMENT IMPAIRED 1-RELATED 1"/>
    <property type="match status" value="1"/>
</dbReference>
<proteinExistence type="predicted"/>
<reference evidence="3 4" key="1">
    <citation type="submission" date="2018-04" db="EMBL/GenBank/DDBJ databases">
        <authorList>
            <person name="Vogel A."/>
        </authorList>
    </citation>
    <scope>NUCLEOTIDE SEQUENCE [LARGE SCALE GENOMIC DNA]</scope>
</reference>
<name>A0A484L547_9ASTE</name>
<gene>
    <name evidence="3" type="ORF">CCAM_LOCUS13227</name>
</gene>
<dbReference type="OrthoDB" id="656546at2759"/>
<sequence>MEHSSVPKHSSSSLQLLQELEALSASLNRSPAFTTCKAACLEFPAGKTGSGDDAITSRAPELRSRHASSFSYWRSGEKKLVGDDDETGKTKTKGGIFSFWKPMRALSHIGKQKVSCLFCVEVVAAQSLPASMNGQRLVVCVEKKDSKSGAVRTLPSKVSRGGAEFEETLFVTCHVYFSPGSGTTSVNFEPRPFVIFALAFDGSRELDCGRSYVDLSKLIQESIEKSFEDAPIRKWDTSFNLSGKAEGGKVNLKLSFQIMEKDGIGTYIRGRQNAVAIKKGERSCSFARRQSKTSFSVQTTTMRDSKTRRITEDMPPGVEYEVVDKGVEVEEVCRKRDDAVSNEVVVKEVMHHHRRRYGDGNKLRFRMAVLDSIAQQIKELESILLGDKGNYWRDKQGEEEEEEEEMITREFIEKLHDDDDDEKEDSEEEEEEKRNNWLLAELGDGLGCVVLTRNEGFLASINPLRHYKQVGNNVAVVGAKREGPRLAMQMSKPLVLNIHHLQSDDGAPMNNNGKAGGINNNIMEALQRTAAGLGVEGMTSLLSTLMPIEELKGKSAEQIAFEGIASQILHQQGTIRNPSSMAETRRRSPTSSSSFMRTLAVVKSMANAMNRGDKSQERCTTALEDVLGLSVRKLEEVTVEALKIQAGIDEDEVDREEALPPPRFDVSSAHDNGVATLFERAVSFQEWLTRGNNEGENMDICFVVQLRDPLRHYEVVGGPMLVLIHAVSNSGGGGGGGGGGEMGWLEGEGEDEKCNGMVDGEWTCK</sequence>
<dbReference type="InterPro" id="IPR039614">
    <property type="entry name" value="PMI1-like"/>
</dbReference>
<dbReference type="Pfam" id="PF21745">
    <property type="entry name" value="PMI1_PMIR1-2_C"/>
    <property type="match status" value="1"/>
</dbReference>
<accession>A0A484L547</accession>
<feature type="domain" description="C2 NT-type" evidence="2">
    <location>
        <begin position="106"/>
        <end position="260"/>
    </location>
</feature>
<dbReference type="PANTHER" id="PTHR33414:SF2">
    <property type="entry name" value="PROTEIN PLASTID MOVEMENT IMPAIRED 1"/>
    <property type="match status" value="1"/>
</dbReference>
<dbReference type="Pfam" id="PF10358">
    <property type="entry name" value="NT-C2"/>
    <property type="match status" value="1"/>
</dbReference>
<dbReference type="Proteomes" id="UP000595140">
    <property type="component" value="Unassembled WGS sequence"/>
</dbReference>
<evidence type="ECO:0000259" key="2">
    <source>
        <dbReference type="PROSITE" id="PS51840"/>
    </source>
</evidence>